<evidence type="ECO:0000313" key="3">
    <source>
        <dbReference type="Proteomes" id="UP001396334"/>
    </source>
</evidence>
<comment type="caution">
    <text evidence="2">The sequence shown here is derived from an EMBL/GenBank/DDBJ whole genome shotgun (WGS) entry which is preliminary data.</text>
</comment>
<protein>
    <submittedName>
        <fullName evidence="2">Uncharacterized protein</fullName>
    </submittedName>
</protein>
<feature type="region of interest" description="Disordered" evidence="1">
    <location>
        <begin position="1"/>
        <end position="20"/>
    </location>
</feature>
<evidence type="ECO:0000256" key="1">
    <source>
        <dbReference type="SAM" id="MobiDB-lite"/>
    </source>
</evidence>
<gene>
    <name evidence="2" type="ORF">V6N11_069152</name>
</gene>
<feature type="compositionally biased region" description="Polar residues" evidence="1">
    <location>
        <begin position="71"/>
        <end position="85"/>
    </location>
</feature>
<sequence length="110" mass="11917">MRNQSEIAKSSSVRVEKPKQSMAIVKPSLSVILCCFLLASSLIVLPHGVVSRRLPERPGNAPYTGWGVEKASNTSGPGRVKSNNAPRPARKRRTACKNTASYRNDPDCAP</sequence>
<dbReference type="Proteomes" id="UP001396334">
    <property type="component" value="Unassembled WGS sequence"/>
</dbReference>
<name>A0ABR1ZZX5_9ROSI</name>
<dbReference type="EMBL" id="JBBPBN010000454">
    <property type="protein sequence ID" value="KAK8486199.1"/>
    <property type="molecule type" value="Genomic_DNA"/>
</dbReference>
<keyword evidence="3" id="KW-1185">Reference proteome</keyword>
<evidence type="ECO:0000313" key="2">
    <source>
        <dbReference type="EMBL" id="KAK8486199.1"/>
    </source>
</evidence>
<accession>A0ABR1ZZX5</accession>
<reference evidence="2 3" key="1">
    <citation type="journal article" date="2024" name="G3 (Bethesda)">
        <title>Genome assembly of Hibiscus sabdariffa L. provides insights into metabolisms of medicinal natural products.</title>
        <authorList>
            <person name="Kim T."/>
        </authorList>
    </citation>
    <scope>NUCLEOTIDE SEQUENCE [LARGE SCALE GENOMIC DNA]</scope>
    <source>
        <strain evidence="2">TK-2024</strain>
        <tissue evidence="2">Old leaves</tissue>
    </source>
</reference>
<organism evidence="2 3">
    <name type="scientific">Hibiscus sabdariffa</name>
    <name type="common">roselle</name>
    <dbReference type="NCBI Taxonomy" id="183260"/>
    <lineage>
        <taxon>Eukaryota</taxon>
        <taxon>Viridiplantae</taxon>
        <taxon>Streptophyta</taxon>
        <taxon>Embryophyta</taxon>
        <taxon>Tracheophyta</taxon>
        <taxon>Spermatophyta</taxon>
        <taxon>Magnoliopsida</taxon>
        <taxon>eudicotyledons</taxon>
        <taxon>Gunneridae</taxon>
        <taxon>Pentapetalae</taxon>
        <taxon>rosids</taxon>
        <taxon>malvids</taxon>
        <taxon>Malvales</taxon>
        <taxon>Malvaceae</taxon>
        <taxon>Malvoideae</taxon>
        <taxon>Hibiscus</taxon>
    </lineage>
</organism>
<feature type="region of interest" description="Disordered" evidence="1">
    <location>
        <begin position="52"/>
        <end position="110"/>
    </location>
</feature>
<proteinExistence type="predicted"/>
<feature type="compositionally biased region" description="Polar residues" evidence="1">
    <location>
        <begin position="1"/>
        <end position="13"/>
    </location>
</feature>